<dbReference type="AlphaFoldDB" id="A0AAE0N6J9"/>
<dbReference type="PANTHER" id="PTHR43785:SF2">
    <property type="entry name" value="TYPE-1 GLUTAMINE SYNTHETASE 1"/>
    <property type="match status" value="1"/>
</dbReference>
<dbReference type="PANTHER" id="PTHR43785">
    <property type="entry name" value="GAMMA-GLUTAMYLPUTRESCINE SYNTHETASE"/>
    <property type="match status" value="1"/>
</dbReference>
<name>A0AAE0N6J9_9PEZI</name>
<dbReference type="SUPFAM" id="SSF55931">
    <property type="entry name" value="Glutamine synthetase/guanido kinase"/>
    <property type="match status" value="1"/>
</dbReference>
<dbReference type="Gene3D" id="3.30.590.10">
    <property type="entry name" value="Glutamine synthetase/guanido kinase, catalytic domain"/>
    <property type="match status" value="1"/>
</dbReference>
<keyword evidence="1" id="KW-0436">Ligase</keyword>
<dbReference type="GO" id="GO:0004356">
    <property type="term" value="F:glutamine synthetase activity"/>
    <property type="evidence" value="ECO:0007669"/>
    <property type="project" value="InterPro"/>
</dbReference>
<evidence type="ECO:0000313" key="3">
    <source>
        <dbReference type="EMBL" id="KAK3372657.1"/>
    </source>
</evidence>
<evidence type="ECO:0000313" key="4">
    <source>
        <dbReference type="Proteomes" id="UP001285441"/>
    </source>
</evidence>
<dbReference type="Proteomes" id="UP001285441">
    <property type="component" value="Unassembled WGS sequence"/>
</dbReference>
<organism evidence="3 4">
    <name type="scientific">Podospora didyma</name>
    <dbReference type="NCBI Taxonomy" id="330526"/>
    <lineage>
        <taxon>Eukaryota</taxon>
        <taxon>Fungi</taxon>
        <taxon>Dikarya</taxon>
        <taxon>Ascomycota</taxon>
        <taxon>Pezizomycotina</taxon>
        <taxon>Sordariomycetes</taxon>
        <taxon>Sordariomycetidae</taxon>
        <taxon>Sordariales</taxon>
        <taxon>Podosporaceae</taxon>
        <taxon>Podospora</taxon>
    </lineage>
</organism>
<dbReference type="EMBL" id="JAULSW010000008">
    <property type="protein sequence ID" value="KAK3372657.1"/>
    <property type="molecule type" value="Genomic_DNA"/>
</dbReference>
<evidence type="ECO:0000256" key="1">
    <source>
        <dbReference type="ARBA" id="ARBA00022598"/>
    </source>
</evidence>
<reference evidence="3" key="2">
    <citation type="submission" date="2023-06" db="EMBL/GenBank/DDBJ databases">
        <authorList>
            <consortium name="Lawrence Berkeley National Laboratory"/>
            <person name="Haridas S."/>
            <person name="Hensen N."/>
            <person name="Bonometti L."/>
            <person name="Westerberg I."/>
            <person name="Brannstrom I.O."/>
            <person name="Guillou S."/>
            <person name="Cros-Aarteil S."/>
            <person name="Calhoun S."/>
            <person name="Kuo A."/>
            <person name="Mondo S."/>
            <person name="Pangilinan J."/>
            <person name="Riley R."/>
            <person name="LaButti K."/>
            <person name="Andreopoulos B."/>
            <person name="Lipzen A."/>
            <person name="Chen C."/>
            <person name="Yanf M."/>
            <person name="Daum C."/>
            <person name="Ng V."/>
            <person name="Clum A."/>
            <person name="Steindorff A."/>
            <person name="Ohm R."/>
            <person name="Martin F."/>
            <person name="Silar P."/>
            <person name="Natvig D."/>
            <person name="Lalanne C."/>
            <person name="Gautier V."/>
            <person name="Ament-velasquez S.L."/>
            <person name="Kruys A."/>
            <person name="Hutchinson M.I."/>
            <person name="Powell A.J."/>
            <person name="Barry K."/>
            <person name="Miller A.N."/>
            <person name="Grigoriev I.V."/>
            <person name="Debuchy R."/>
            <person name="Gladieux P."/>
            <person name="Thoren M.H."/>
            <person name="Johannesson H."/>
        </authorList>
    </citation>
    <scope>NUCLEOTIDE SEQUENCE</scope>
    <source>
        <strain evidence="3">CBS 232.78</strain>
    </source>
</reference>
<sequence>MRIFHQFLGVEHPEVVFVRLQRVDFTSTLRTRTVRIAPRPRQNGNKGEKWLLLPGWTSLCICGTRPINSCVMCFIACDSLKKDPNAFCPRTRLSRTLDAYEDLVRENVGTDSGEGLHLKVGFAIECVMPDAPFPRPTTARSLDRTSAVAMITNLPLLEGIVAKLEVAGIKVKHFHNELRNHFAIALEPQTAVFAVDGIMRAQETIRAVCYEHQLTSLPLAATQHPVSMVDHPLDGCHIYMTMNHALSGTSFLAGILHKLLPLRAFGFGNMETYCTGNRWDYKNPHFTDRVKDMHFRFLDLSANHIYFLNLLIRAGIQGKRHDMLLPADPSVLNCVANETDGGGAHYKVTDPKPATFADAVEAAKEDVELQRLSRVR</sequence>
<evidence type="ECO:0000259" key="2">
    <source>
        <dbReference type="SMART" id="SM01230"/>
    </source>
</evidence>
<reference evidence="3" key="1">
    <citation type="journal article" date="2023" name="Mol. Phylogenet. Evol.">
        <title>Genome-scale phylogeny and comparative genomics of the fungal order Sordariales.</title>
        <authorList>
            <person name="Hensen N."/>
            <person name="Bonometti L."/>
            <person name="Westerberg I."/>
            <person name="Brannstrom I.O."/>
            <person name="Guillou S."/>
            <person name="Cros-Aarteil S."/>
            <person name="Calhoun S."/>
            <person name="Haridas S."/>
            <person name="Kuo A."/>
            <person name="Mondo S."/>
            <person name="Pangilinan J."/>
            <person name="Riley R."/>
            <person name="LaButti K."/>
            <person name="Andreopoulos B."/>
            <person name="Lipzen A."/>
            <person name="Chen C."/>
            <person name="Yan M."/>
            <person name="Daum C."/>
            <person name="Ng V."/>
            <person name="Clum A."/>
            <person name="Steindorff A."/>
            <person name="Ohm R.A."/>
            <person name="Martin F."/>
            <person name="Silar P."/>
            <person name="Natvig D.O."/>
            <person name="Lalanne C."/>
            <person name="Gautier V."/>
            <person name="Ament-Velasquez S.L."/>
            <person name="Kruys A."/>
            <person name="Hutchinson M.I."/>
            <person name="Powell A.J."/>
            <person name="Barry K."/>
            <person name="Miller A.N."/>
            <person name="Grigoriev I.V."/>
            <person name="Debuchy R."/>
            <person name="Gladieux P."/>
            <person name="Hiltunen Thoren M."/>
            <person name="Johannesson H."/>
        </authorList>
    </citation>
    <scope>NUCLEOTIDE SEQUENCE</scope>
    <source>
        <strain evidence="3">CBS 232.78</strain>
    </source>
</reference>
<comment type="caution">
    <text evidence="3">The sequence shown here is derived from an EMBL/GenBank/DDBJ whole genome shotgun (WGS) entry which is preliminary data.</text>
</comment>
<proteinExistence type="predicted"/>
<dbReference type="SMART" id="SM01230">
    <property type="entry name" value="Gln-synt_C"/>
    <property type="match status" value="1"/>
</dbReference>
<protein>
    <recommendedName>
        <fullName evidence="2">GS catalytic domain-containing protein</fullName>
    </recommendedName>
</protein>
<feature type="domain" description="GS catalytic" evidence="2">
    <location>
        <begin position="86"/>
        <end position="315"/>
    </location>
</feature>
<keyword evidence="4" id="KW-1185">Reference proteome</keyword>
<gene>
    <name evidence="3" type="ORF">B0H63DRAFT_551464</name>
</gene>
<dbReference type="InterPro" id="IPR008146">
    <property type="entry name" value="Gln_synth_cat_dom"/>
</dbReference>
<accession>A0AAE0N6J9</accession>
<dbReference type="InterPro" id="IPR014746">
    <property type="entry name" value="Gln_synth/guanido_kin_cat_dom"/>
</dbReference>